<dbReference type="Proteomes" id="UP000001887">
    <property type="component" value="Chromosome"/>
</dbReference>
<dbReference type="PANTHER" id="PTHR30435">
    <property type="entry name" value="FLAGELLAR PROTEIN"/>
    <property type="match status" value="1"/>
</dbReference>
<feature type="domain" description="Flagellar basal body rod protein N-terminal" evidence="7">
    <location>
        <begin position="5"/>
        <end position="29"/>
    </location>
</feature>
<dbReference type="GO" id="GO:0071978">
    <property type="term" value="P:bacterial-type flagellum-dependent swarming motility"/>
    <property type="evidence" value="ECO:0007669"/>
    <property type="project" value="TreeGrafter"/>
</dbReference>
<evidence type="ECO:0000313" key="10">
    <source>
        <dbReference type="Proteomes" id="UP000001887"/>
    </source>
</evidence>
<dbReference type="HOGENOM" id="CLU_123272_0_0_0"/>
<keyword evidence="9" id="KW-0966">Cell projection</keyword>
<dbReference type="InterPro" id="IPR001444">
    <property type="entry name" value="Flag_bb_rod_N"/>
</dbReference>
<comment type="subunit">
    <text evidence="5 6">The basal body constitutes a major portion of the flagellar organelle and consists of four rings (L,P,S, and M) mounted on a central rod. The rod consists of about 26 subunits of FlgG in the distal portion, and FlgB, FlgC and FlgF are thought to build up the proximal portion of the rod with about 6 subunits each.</text>
</comment>
<evidence type="ECO:0000259" key="7">
    <source>
        <dbReference type="Pfam" id="PF00460"/>
    </source>
</evidence>
<accession>D2R523</accession>
<evidence type="ECO:0000256" key="2">
    <source>
        <dbReference type="ARBA" id="ARBA00009677"/>
    </source>
</evidence>
<protein>
    <recommendedName>
        <fullName evidence="3 6">Flagellar basal-body rod protein FlgC</fullName>
    </recommendedName>
</protein>
<evidence type="ECO:0000256" key="1">
    <source>
        <dbReference type="ARBA" id="ARBA00004117"/>
    </source>
</evidence>
<keyword evidence="9" id="KW-0969">Cilium</keyword>
<dbReference type="KEGG" id="psl:Psta_4338"/>
<reference evidence="9 10" key="1">
    <citation type="journal article" date="2009" name="Stand. Genomic Sci.">
        <title>Complete genome sequence of Pirellula staleyi type strain (ATCC 27377).</title>
        <authorList>
            <person name="Clum A."/>
            <person name="Tindall B.J."/>
            <person name="Sikorski J."/>
            <person name="Ivanova N."/>
            <person name="Mavrommatis K."/>
            <person name="Lucas S."/>
            <person name="Glavina del Rio T."/>
            <person name="Nolan M."/>
            <person name="Chen F."/>
            <person name="Tice H."/>
            <person name="Pitluck S."/>
            <person name="Cheng J.F."/>
            <person name="Chertkov O."/>
            <person name="Brettin T."/>
            <person name="Han C."/>
            <person name="Detter J.C."/>
            <person name="Kuske C."/>
            <person name="Bruce D."/>
            <person name="Goodwin L."/>
            <person name="Ovchinikova G."/>
            <person name="Pati A."/>
            <person name="Mikhailova N."/>
            <person name="Chen A."/>
            <person name="Palaniappan K."/>
            <person name="Land M."/>
            <person name="Hauser L."/>
            <person name="Chang Y.J."/>
            <person name="Jeffries C.D."/>
            <person name="Chain P."/>
            <person name="Rohde M."/>
            <person name="Goker M."/>
            <person name="Bristow J."/>
            <person name="Eisen J.A."/>
            <person name="Markowitz V."/>
            <person name="Hugenholtz P."/>
            <person name="Kyrpides N.C."/>
            <person name="Klenk H.P."/>
            <person name="Lapidus A."/>
        </authorList>
    </citation>
    <scope>NUCLEOTIDE SEQUENCE [LARGE SCALE GENOMIC DNA]</scope>
    <source>
        <strain evidence="10">ATCC 27377 / DSM 6068 / ICPB 4128</strain>
    </source>
</reference>
<dbReference type="GO" id="GO:0030694">
    <property type="term" value="C:bacterial-type flagellum basal body, rod"/>
    <property type="evidence" value="ECO:0007669"/>
    <property type="project" value="UniProtKB-UniRule"/>
</dbReference>
<dbReference type="NCBIfam" id="TIGR01395">
    <property type="entry name" value="FlgC"/>
    <property type="match status" value="1"/>
</dbReference>
<keyword evidence="9" id="KW-0282">Flagellum</keyword>
<dbReference type="STRING" id="530564.Psta_4338"/>
<dbReference type="OrthoDB" id="9794148at2"/>
<gene>
    <name evidence="9" type="ordered locus">Psta_4338</name>
</gene>
<proteinExistence type="inferred from homology"/>
<evidence type="ECO:0000256" key="4">
    <source>
        <dbReference type="ARBA" id="ARBA00023143"/>
    </source>
</evidence>
<dbReference type="EMBL" id="CP001848">
    <property type="protein sequence ID" value="ADB18985.1"/>
    <property type="molecule type" value="Genomic_DNA"/>
</dbReference>
<evidence type="ECO:0000313" key="9">
    <source>
        <dbReference type="EMBL" id="ADB18985.1"/>
    </source>
</evidence>
<comment type="similarity">
    <text evidence="2">Belongs to the flagella basal body rod proteins family.</text>
</comment>
<evidence type="ECO:0000256" key="6">
    <source>
        <dbReference type="RuleBase" id="RU362062"/>
    </source>
</evidence>
<dbReference type="InterPro" id="IPR010930">
    <property type="entry name" value="Flg_bb/hook_C_dom"/>
</dbReference>
<dbReference type="Pfam" id="PF06429">
    <property type="entry name" value="Flg_bbr_C"/>
    <property type="match status" value="1"/>
</dbReference>
<organism evidence="9 10">
    <name type="scientific">Pirellula staleyi (strain ATCC 27377 / DSM 6068 / ICPB 4128)</name>
    <name type="common">Pirella staleyi</name>
    <dbReference type="NCBI Taxonomy" id="530564"/>
    <lineage>
        <taxon>Bacteria</taxon>
        <taxon>Pseudomonadati</taxon>
        <taxon>Planctomycetota</taxon>
        <taxon>Planctomycetia</taxon>
        <taxon>Pirellulales</taxon>
        <taxon>Pirellulaceae</taxon>
        <taxon>Pirellula</taxon>
    </lineage>
</organism>
<comment type="subcellular location">
    <subcellularLocation>
        <location evidence="1 6">Bacterial flagellum basal body</location>
    </subcellularLocation>
</comment>
<name>D2R523_PIRSD</name>
<evidence type="ECO:0000259" key="8">
    <source>
        <dbReference type="Pfam" id="PF06429"/>
    </source>
</evidence>
<keyword evidence="4 6" id="KW-0975">Bacterial flagellum</keyword>
<dbReference type="InterPro" id="IPR006299">
    <property type="entry name" value="FlgC"/>
</dbReference>
<evidence type="ECO:0000256" key="5">
    <source>
        <dbReference type="ARBA" id="ARBA00025933"/>
    </source>
</evidence>
<feature type="domain" description="Flagellar basal-body/hook protein C-terminal" evidence="8">
    <location>
        <begin position="96"/>
        <end position="139"/>
    </location>
</feature>
<evidence type="ECO:0000256" key="3">
    <source>
        <dbReference type="ARBA" id="ARBA00017941"/>
    </source>
</evidence>
<sequence length="141" mass="15716">MHTALDISTSALVAQRIRLDTISSNLANMTSLERDASGEMKPYEGKYVRFEADPELATRHGAVGVKVSSIETETVEPLYRWQPDHPYAIKEGPRKGYVAYPRINQTAEFVDALVATRAYEANVGVMEITKNMSQQTLRILG</sequence>
<dbReference type="Pfam" id="PF00460">
    <property type="entry name" value="Flg_bb_rod"/>
    <property type="match status" value="1"/>
</dbReference>
<dbReference type="PANTHER" id="PTHR30435:SF2">
    <property type="entry name" value="FLAGELLAR BASAL-BODY ROD PROTEIN FLGC"/>
    <property type="match status" value="1"/>
</dbReference>
<dbReference type="eggNOG" id="COG1558">
    <property type="taxonomic scope" value="Bacteria"/>
</dbReference>
<keyword evidence="10" id="KW-1185">Reference proteome</keyword>
<dbReference type="AlphaFoldDB" id="D2R523"/>